<dbReference type="PROSITE" id="PS50943">
    <property type="entry name" value="HTH_CROC1"/>
    <property type="match status" value="1"/>
</dbReference>
<dbReference type="CDD" id="cd00093">
    <property type="entry name" value="HTH_XRE"/>
    <property type="match status" value="1"/>
</dbReference>
<evidence type="ECO:0000313" key="3">
    <source>
        <dbReference type="Proteomes" id="UP000308697"/>
    </source>
</evidence>
<sequence>MDRQDDASPGPTAHSLDGQVRAAKTAIAARLRHIRQHHPEGPFTLARLAERAGVSKRTLASAESSDGTNLTIETLVKVAHSLGIQRWAYFLDERVFGEVNAELETLKVLRRGRVEKVALRTSTPGGLPPASLAELTSLITGIVASAQVARDTLHELPVEDN</sequence>
<dbReference type="OrthoDB" id="4223054at2"/>
<name>A0A4U0MTP5_9ACTN</name>
<comment type="caution">
    <text evidence="2">The sequence shown here is derived from an EMBL/GenBank/DDBJ whole genome shotgun (WGS) entry which is preliminary data.</text>
</comment>
<dbReference type="Proteomes" id="UP000308697">
    <property type="component" value="Unassembled WGS sequence"/>
</dbReference>
<gene>
    <name evidence="2" type="ORF">FCH28_31005</name>
</gene>
<evidence type="ECO:0000259" key="1">
    <source>
        <dbReference type="PROSITE" id="PS50943"/>
    </source>
</evidence>
<keyword evidence="3" id="KW-1185">Reference proteome</keyword>
<dbReference type="InterPro" id="IPR010982">
    <property type="entry name" value="Lambda_DNA-bd_dom_sf"/>
</dbReference>
<evidence type="ECO:0000313" key="2">
    <source>
        <dbReference type="EMBL" id="TJZ44046.1"/>
    </source>
</evidence>
<protein>
    <submittedName>
        <fullName evidence="2">Helix-turn-helix transcriptional regulator</fullName>
    </submittedName>
</protein>
<accession>A0A4U0MTP5</accession>
<reference evidence="2 3" key="1">
    <citation type="submission" date="2019-04" db="EMBL/GenBank/DDBJ databases">
        <title>Streptomyces piniterrae sp. nov., a heliquinomycin-producing actinomycete isolated from rhizosphere soil of Pinus yunnanensis.</title>
        <authorList>
            <person name="Zhuang X."/>
            <person name="Zhao J."/>
        </authorList>
    </citation>
    <scope>NUCLEOTIDE SEQUENCE [LARGE SCALE GENOMIC DNA]</scope>
    <source>
        <strain evidence="3">jys28</strain>
    </source>
</reference>
<feature type="domain" description="HTH cro/C1-type" evidence="1">
    <location>
        <begin position="44"/>
        <end position="90"/>
    </location>
</feature>
<proteinExistence type="predicted"/>
<dbReference type="AlphaFoldDB" id="A0A4U0MTP5"/>
<dbReference type="Pfam" id="PF01381">
    <property type="entry name" value="HTH_3"/>
    <property type="match status" value="1"/>
</dbReference>
<dbReference type="GO" id="GO:0003677">
    <property type="term" value="F:DNA binding"/>
    <property type="evidence" value="ECO:0007669"/>
    <property type="project" value="InterPro"/>
</dbReference>
<dbReference type="RefSeq" id="WP_136743510.1">
    <property type="nucleotide sequence ID" value="NZ_SUMB01000013.1"/>
</dbReference>
<dbReference type="EMBL" id="SUMB01000013">
    <property type="protein sequence ID" value="TJZ44046.1"/>
    <property type="molecule type" value="Genomic_DNA"/>
</dbReference>
<dbReference type="Gene3D" id="1.10.260.40">
    <property type="entry name" value="lambda repressor-like DNA-binding domains"/>
    <property type="match status" value="1"/>
</dbReference>
<organism evidence="2 3">
    <name type="scientific">Streptomyces piniterrae</name>
    <dbReference type="NCBI Taxonomy" id="2571125"/>
    <lineage>
        <taxon>Bacteria</taxon>
        <taxon>Bacillati</taxon>
        <taxon>Actinomycetota</taxon>
        <taxon>Actinomycetes</taxon>
        <taxon>Kitasatosporales</taxon>
        <taxon>Streptomycetaceae</taxon>
        <taxon>Streptomyces</taxon>
    </lineage>
</organism>
<dbReference type="SUPFAM" id="SSF47413">
    <property type="entry name" value="lambda repressor-like DNA-binding domains"/>
    <property type="match status" value="1"/>
</dbReference>
<dbReference type="InterPro" id="IPR001387">
    <property type="entry name" value="Cro/C1-type_HTH"/>
</dbReference>